<evidence type="ECO:0000313" key="3">
    <source>
        <dbReference type="Proteomes" id="UP001165080"/>
    </source>
</evidence>
<reference evidence="2 3" key="1">
    <citation type="journal article" date="2023" name="Commun. Biol.">
        <title>Reorganization of the ancestral sex-determining regions during the evolution of trioecy in Pleodorina starrii.</title>
        <authorList>
            <person name="Takahashi K."/>
            <person name="Suzuki S."/>
            <person name="Kawai-Toyooka H."/>
            <person name="Yamamoto K."/>
            <person name="Hamaji T."/>
            <person name="Ootsuki R."/>
            <person name="Yamaguchi H."/>
            <person name="Kawachi M."/>
            <person name="Higashiyama T."/>
            <person name="Nozaki H."/>
        </authorList>
    </citation>
    <scope>NUCLEOTIDE SEQUENCE [LARGE SCALE GENOMIC DNA]</scope>
    <source>
        <strain evidence="2 3">NIES-4479</strain>
    </source>
</reference>
<evidence type="ECO:0000256" key="1">
    <source>
        <dbReference type="SAM" id="MobiDB-lite"/>
    </source>
</evidence>
<evidence type="ECO:0000313" key="2">
    <source>
        <dbReference type="EMBL" id="GLC58581.1"/>
    </source>
</evidence>
<gene>
    <name evidence="2" type="primary">PLEST005249</name>
    <name evidence="2" type="ORF">PLESTB_001376900</name>
</gene>
<feature type="region of interest" description="Disordered" evidence="1">
    <location>
        <begin position="1"/>
        <end position="28"/>
    </location>
</feature>
<keyword evidence="3" id="KW-1185">Reference proteome</keyword>
<feature type="compositionally biased region" description="Basic and acidic residues" evidence="1">
    <location>
        <begin position="11"/>
        <end position="26"/>
    </location>
</feature>
<name>A0A9W6BW23_9CHLO</name>
<dbReference type="Proteomes" id="UP001165080">
    <property type="component" value="Unassembled WGS sequence"/>
</dbReference>
<dbReference type="EMBL" id="BRXU01000023">
    <property type="protein sequence ID" value="GLC58581.1"/>
    <property type="molecule type" value="Genomic_DNA"/>
</dbReference>
<protein>
    <submittedName>
        <fullName evidence="2">Uncharacterized protein</fullName>
    </submittedName>
</protein>
<accession>A0A9W6BW23</accession>
<proteinExistence type="predicted"/>
<dbReference type="AlphaFoldDB" id="A0A9W6BW23"/>
<sequence length="176" mass="19900">MVYPDLQDPNRWPHVDFSKDEEPDVSRRRRHAWVADDDDDAGSLDVRPTLLSILYANAHKAAALQAAAAAAAAAEERSRRRRNQFKFFRKIGGGVLACLGEITSCFKPSRNVVHPLPPSAIRVLPPASTNPRAPRPMAPVVDTTPEYDMLMHQQYLQRTWEANRRRGRNLKLPAQR</sequence>
<comment type="caution">
    <text evidence="2">The sequence shown here is derived from an EMBL/GenBank/DDBJ whole genome shotgun (WGS) entry which is preliminary data.</text>
</comment>
<organism evidence="2 3">
    <name type="scientific">Pleodorina starrii</name>
    <dbReference type="NCBI Taxonomy" id="330485"/>
    <lineage>
        <taxon>Eukaryota</taxon>
        <taxon>Viridiplantae</taxon>
        <taxon>Chlorophyta</taxon>
        <taxon>core chlorophytes</taxon>
        <taxon>Chlorophyceae</taxon>
        <taxon>CS clade</taxon>
        <taxon>Chlamydomonadales</taxon>
        <taxon>Volvocaceae</taxon>
        <taxon>Pleodorina</taxon>
    </lineage>
</organism>